<evidence type="ECO:0000313" key="2">
    <source>
        <dbReference type="EMBL" id="MBD2768674.1"/>
    </source>
</evidence>
<evidence type="ECO:0000259" key="1">
    <source>
        <dbReference type="Pfam" id="PF00149"/>
    </source>
</evidence>
<dbReference type="Gene3D" id="3.60.21.10">
    <property type="match status" value="1"/>
</dbReference>
<sequence>MNLFIIGDVHGCWHTLEELLTHWRPATDHLIQVGDLVDRGRYVPQTVELARRLHEQYPRTTAFLKGNHEAEFLLHYGPDGPNPHWLNWGGRTTVKQYWSCPDLLAQHLSWLAQRPLLWQNEHVLVSHAGLADSPHARDPEHPDGLLWRRGPLQKLDQLQVVGHTPTDTGEPRFDADTHTLYLDTGAYLGRNLAGVRLAPTGEVLDTVLVATHEQDLTTPASHPARPLHE</sequence>
<accession>A0A927BEM9</accession>
<dbReference type="PANTHER" id="PTHR42850:SF4">
    <property type="entry name" value="ZINC-DEPENDENT ENDOPOLYPHOSPHATASE"/>
    <property type="match status" value="1"/>
</dbReference>
<dbReference type="RefSeq" id="WP_191005481.1">
    <property type="nucleotide sequence ID" value="NZ_JACXAD010000012.1"/>
</dbReference>
<dbReference type="Pfam" id="PF00149">
    <property type="entry name" value="Metallophos"/>
    <property type="match status" value="1"/>
</dbReference>
<dbReference type="EMBL" id="JACXAD010000012">
    <property type="protein sequence ID" value="MBD2768674.1"/>
    <property type="molecule type" value="Genomic_DNA"/>
</dbReference>
<proteinExistence type="predicted"/>
<gene>
    <name evidence="2" type="ORF">IC235_12335</name>
</gene>
<evidence type="ECO:0000313" key="3">
    <source>
        <dbReference type="Proteomes" id="UP000612233"/>
    </source>
</evidence>
<keyword evidence="3" id="KW-1185">Reference proteome</keyword>
<protein>
    <submittedName>
        <fullName evidence="2">Serine/threonine protein phosphatase</fullName>
    </submittedName>
</protein>
<dbReference type="GO" id="GO:0005737">
    <property type="term" value="C:cytoplasm"/>
    <property type="evidence" value="ECO:0007669"/>
    <property type="project" value="TreeGrafter"/>
</dbReference>
<dbReference type="SUPFAM" id="SSF56300">
    <property type="entry name" value="Metallo-dependent phosphatases"/>
    <property type="match status" value="1"/>
</dbReference>
<reference evidence="2" key="1">
    <citation type="submission" date="2020-09" db="EMBL/GenBank/DDBJ databases">
        <authorList>
            <person name="Kim M.K."/>
        </authorList>
    </citation>
    <scope>NUCLEOTIDE SEQUENCE</scope>
    <source>
        <strain evidence="2">BT664</strain>
    </source>
</reference>
<dbReference type="InterPro" id="IPR004843">
    <property type="entry name" value="Calcineurin-like_PHP"/>
</dbReference>
<dbReference type="GO" id="GO:0016791">
    <property type="term" value="F:phosphatase activity"/>
    <property type="evidence" value="ECO:0007669"/>
    <property type="project" value="TreeGrafter"/>
</dbReference>
<dbReference type="InterPro" id="IPR029052">
    <property type="entry name" value="Metallo-depent_PP-like"/>
</dbReference>
<dbReference type="PANTHER" id="PTHR42850">
    <property type="entry name" value="METALLOPHOSPHOESTERASE"/>
    <property type="match status" value="1"/>
</dbReference>
<dbReference type="Proteomes" id="UP000612233">
    <property type="component" value="Unassembled WGS sequence"/>
</dbReference>
<organism evidence="2 3">
    <name type="scientific">Hymenobacter montanus</name>
    <dbReference type="NCBI Taxonomy" id="2771359"/>
    <lineage>
        <taxon>Bacteria</taxon>
        <taxon>Pseudomonadati</taxon>
        <taxon>Bacteroidota</taxon>
        <taxon>Cytophagia</taxon>
        <taxon>Cytophagales</taxon>
        <taxon>Hymenobacteraceae</taxon>
        <taxon>Hymenobacter</taxon>
    </lineage>
</organism>
<dbReference type="InterPro" id="IPR050126">
    <property type="entry name" value="Ap4A_hydrolase"/>
</dbReference>
<feature type="domain" description="Calcineurin-like phosphoesterase" evidence="1">
    <location>
        <begin position="1"/>
        <end position="171"/>
    </location>
</feature>
<dbReference type="AlphaFoldDB" id="A0A927BEM9"/>
<name>A0A927BEM9_9BACT</name>
<comment type="caution">
    <text evidence="2">The sequence shown here is derived from an EMBL/GenBank/DDBJ whole genome shotgun (WGS) entry which is preliminary data.</text>
</comment>